<evidence type="ECO:0000313" key="3">
    <source>
        <dbReference type="Proteomes" id="UP000789595"/>
    </source>
</evidence>
<accession>A0A8J2WEJ8</accession>
<keyword evidence="3" id="KW-1185">Reference proteome</keyword>
<evidence type="ECO:0000256" key="1">
    <source>
        <dbReference type="SAM" id="SignalP"/>
    </source>
</evidence>
<proteinExistence type="predicted"/>
<feature type="signal peptide" evidence="1">
    <location>
        <begin position="1"/>
        <end position="27"/>
    </location>
</feature>
<evidence type="ECO:0008006" key="4">
    <source>
        <dbReference type="Google" id="ProtNLM"/>
    </source>
</evidence>
<organism evidence="2 3">
    <name type="scientific">Pelagomonas calceolata</name>
    <dbReference type="NCBI Taxonomy" id="35677"/>
    <lineage>
        <taxon>Eukaryota</taxon>
        <taxon>Sar</taxon>
        <taxon>Stramenopiles</taxon>
        <taxon>Ochrophyta</taxon>
        <taxon>Pelagophyceae</taxon>
        <taxon>Pelagomonadales</taxon>
        <taxon>Pelagomonadaceae</taxon>
        <taxon>Pelagomonas</taxon>
    </lineage>
</organism>
<keyword evidence="1" id="KW-0732">Signal</keyword>
<dbReference type="AlphaFoldDB" id="A0A8J2WEJ8"/>
<dbReference type="PANTHER" id="PTHR35716">
    <property type="entry name" value="OS05G0574700 PROTEIN-RELATED"/>
    <property type="match status" value="1"/>
</dbReference>
<protein>
    <recommendedName>
        <fullName evidence="4">SnoaL-like domain-containing protein</fullName>
    </recommendedName>
</protein>
<name>A0A8J2WEJ8_9STRA</name>
<reference evidence="2" key="1">
    <citation type="submission" date="2021-11" db="EMBL/GenBank/DDBJ databases">
        <authorList>
            <consortium name="Genoscope - CEA"/>
            <person name="William W."/>
        </authorList>
    </citation>
    <scope>NUCLEOTIDE SEQUENCE</scope>
</reference>
<dbReference type="Proteomes" id="UP000789595">
    <property type="component" value="Unassembled WGS sequence"/>
</dbReference>
<dbReference type="OrthoDB" id="47079at2759"/>
<comment type="caution">
    <text evidence="2">The sequence shown here is derived from an EMBL/GenBank/DDBJ whole genome shotgun (WGS) entry which is preliminary data.</text>
</comment>
<sequence>MIGATALLRLALLQLAALSICTNALQATHCSRRRGVRRKAGEDDSVPRPDPIYSDEAVVALCMNALGRNDDPVPDAGLRTCWNFSSDMCRAAVGGSLADFLKYARNPTFAQLVDHESWSGKLGNRIPATQTRGALTTNMVTVQTNRGQERKFLWTLQQQRRPPDQGCWLVHECLYVENAIEQTL</sequence>
<gene>
    <name evidence="2" type="ORF">PECAL_1P17430</name>
</gene>
<evidence type="ECO:0000313" key="2">
    <source>
        <dbReference type="EMBL" id="CAH0365310.1"/>
    </source>
</evidence>
<dbReference type="EMBL" id="CAKKNE010000001">
    <property type="protein sequence ID" value="CAH0365310.1"/>
    <property type="molecule type" value="Genomic_DNA"/>
</dbReference>
<feature type="chain" id="PRO_5035253570" description="SnoaL-like domain-containing protein" evidence="1">
    <location>
        <begin position="28"/>
        <end position="184"/>
    </location>
</feature>